<proteinExistence type="predicted"/>
<sequence>MAAARRTERPALLGEFTGLAQQGVRLAEQREGTGGDWETAATAEWRAAALGLIDRTWVCERMIAVVFPADLYRRARAYGTAVDRVLWREYAHVEVSSHDRVRGPRPAFLEAARGQSGR</sequence>
<name>A0A239M417_9ACTN</name>
<dbReference type="EMBL" id="FZOF01000022">
    <property type="protein sequence ID" value="SNT36863.1"/>
    <property type="molecule type" value="Genomic_DNA"/>
</dbReference>
<evidence type="ECO:0000313" key="2">
    <source>
        <dbReference type="Proteomes" id="UP000198280"/>
    </source>
</evidence>
<dbReference type="Proteomes" id="UP000198280">
    <property type="component" value="Unassembled WGS sequence"/>
</dbReference>
<accession>A0A239M417</accession>
<protein>
    <submittedName>
        <fullName evidence="1">Uncharacterized protein</fullName>
    </submittedName>
</protein>
<dbReference type="OrthoDB" id="4181698at2"/>
<evidence type="ECO:0000313" key="1">
    <source>
        <dbReference type="EMBL" id="SNT36863.1"/>
    </source>
</evidence>
<dbReference type="AlphaFoldDB" id="A0A239M417"/>
<keyword evidence="2" id="KW-1185">Reference proteome</keyword>
<gene>
    <name evidence="1" type="ORF">SAMN05216252_122109</name>
</gene>
<organism evidence="1 2">
    <name type="scientific">Actinacidiphila glaucinigra</name>
    <dbReference type="NCBI Taxonomy" id="235986"/>
    <lineage>
        <taxon>Bacteria</taxon>
        <taxon>Bacillati</taxon>
        <taxon>Actinomycetota</taxon>
        <taxon>Actinomycetes</taxon>
        <taxon>Kitasatosporales</taxon>
        <taxon>Streptomycetaceae</taxon>
        <taxon>Actinacidiphila</taxon>
    </lineage>
</organism>
<dbReference type="RefSeq" id="WP_089227362.1">
    <property type="nucleotide sequence ID" value="NZ_FZOF01000022.1"/>
</dbReference>
<reference evidence="1 2" key="1">
    <citation type="submission" date="2017-06" db="EMBL/GenBank/DDBJ databases">
        <authorList>
            <person name="Kim H.J."/>
            <person name="Triplett B.A."/>
        </authorList>
    </citation>
    <scope>NUCLEOTIDE SEQUENCE [LARGE SCALE GENOMIC DNA]</scope>
    <source>
        <strain evidence="1 2">CGMCC 4.1858</strain>
    </source>
</reference>